<dbReference type="AlphaFoldDB" id="A0A5N0UMJ8"/>
<reference evidence="3" key="1">
    <citation type="submission" date="2019-09" db="EMBL/GenBank/DDBJ databases">
        <authorList>
            <person name="Teo W.F.A."/>
            <person name="Duangmal K."/>
        </authorList>
    </citation>
    <scope>NUCLEOTIDE SEQUENCE [LARGE SCALE GENOMIC DNA]</scope>
    <source>
        <strain evidence="3">K81G1</strain>
    </source>
</reference>
<comment type="caution">
    <text evidence="3">The sequence shown here is derived from an EMBL/GenBank/DDBJ whole genome shotgun (WGS) entry which is preliminary data.</text>
</comment>
<sequence length="252" mass="25286">MTEIVPNRLAGRRIVLTGGAGGIGAAAAARLVAEGAAVGILDKDGIAAKRVAGELQNAVCLECDVTSQDSVTTAVNAVAAELGGLDGVVTCAGIARSGLPHEMSFEDWDAVIKINLTGSFLAIRAAVPFLLEAGGGAVVTIGSVASLISANTNTCGYDASKHGVVGLTRSVAVGYAEQGIRANCLCPGVVDTPLARKAREENGVTSNAVANTPLGRRADPSEMASVISFLLSSDSSFMTGSVVTADGGLTTR</sequence>
<comment type="similarity">
    <text evidence="1">Belongs to the short-chain dehydrogenases/reductases (SDR) family.</text>
</comment>
<keyword evidence="4" id="KW-1185">Reference proteome</keyword>
<evidence type="ECO:0000256" key="2">
    <source>
        <dbReference type="ARBA" id="ARBA00023002"/>
    </source>
</evidence>
<dbReference type="Proteomes" id="UP000319769">
    <property type="component" value="Unassembled WGS sequence"/>
</dbReference>
<organism evidence="3 4">
    <name type="scientific">Amycolatopsis acidicola</name>
    <dbReference type="NCBI Taxonomy" id="2596893"/>
    <lineage>
        <taxon>Bacteria</taxon>
        <taxon>Bacillati</taxon>
        <taxon>Actinomycetota</taxon>
        <taxon>Actinomycetes</taxon>
        <taxon>Pseudonocardiales</taxon>
        <taxon>Pseudonocardiaceae</taxon>
        <taxon>Amycolatopsis</taxon>
    </lineage>
</organism>
<proteinExistence type="inferred from homology"/>
<dbReference type="OrthoDB" id="9804774at2"/>
<evidence type="ECO:0000313" key="4">
    <source>
        <dbReference type="Proteomes" id="UP000319769"/>
    </source>
</evidence>
<name>A0A5N0UMJ8_9PSEU</name>
<dbReference type="GO" id="GO:0016616">
    <property type="term" value="F:oxidoreductase activity, acting on the CH-OH group of donors, NAD or NADP as acceptor"/>
    <property type="evidence" value="ECO:0007669"/>
    <property type="project" value="TreeGrafter"/>
</dbReference>
<dbReference type="SUPFAM" id="SSF51735">
    <property type="entry name" value="NAD(P)-binding Rossmann-fold domains"/>
    <property type="match status" value="1"/>
</dbReference>
<protein>
    <submittedName>
        <fullName evidence="3">SDR family oxidoreductase</fullName>
    </submittedName>
</protein>
<dbReference type="CDD" id="cd05233">
    <property type="entry name" value="SDR_c"/>
    <property type="match status" value="1"/>
</dbReference>
<dbReference type="PRINTS" id="PR00081">
    <property type="entry name" value="GDHRDH"/>
</dbReference>
<dbReference type="FunFam" id="3.40.50.720:FF:000084">
    <property type="entry name" value="Short-chain dehydrogenase reductase"/>
    <property type="match status" value="1"/>
</dbReference>
<dbReference type="PANTHER" id="PTHR42760">
    <property type="entry name" value="SHORT-CHAIN DEHYDROGENASES/REDUCTASES FAMILY MEMBER"/>
    <property type="match status" value="1"/>
</dbReference>
<evidence type="ECO:0000313" key="3">
    <source>
        <dbReference type="EMBL" id="KAA9148634.1"/>
    </source>
</evidence>
<dbReference type="PRINTS" id="PR00080">
    <property type="entry name" value="SDRFAMILY"/>
</dbReference>
<accession>A0A5N0UMJ8</accession>
<dbReference type="Gene3D" id="3.40.50.720">
    <property type="entry name" value="NAD(P)-binding Rossmann-like Domain"/>
    <property type="match status" value="1"/>
</dbReference>
<dbReference type="Pfam" id="PF13561">
    <property type="entry name" value="adh_short_C2"/>
    <property type="match status" value="1"/>
</dbReference>
<gene>
    <name evidence="3" type="ORF">FPZ12_044750</name>
</gene>
<dbReference type="RefSeq" id="WP_144761697.1">
    <property type="nucleotide sequence ID" value="NZ_VMNW02000167.1"/>
</dbReference>
<evidence type="ECO:0000256" key="1">
    <source>
        <dbReference type="ARBA" id="ARBA00006484"/>
    </source>
</evidence>
<dbReference type="EMBL" id="VMNW02000167">
    <property type="protein sequence ID" value="KAA9148634.1"/>
    <property type="molecule type" value="Genomic_DNA"/>
</dbReference>
<keyword evidence="2" id="KW-0560">Oxidoreductase</keyword>
<dbReference type="InterPro" id="IPR002347">
    <property type="entry name" value="SDR_fam"/>
</dbReference>
<dbReference type="InterPro" id="IPR036291">
    <property type="entry name" value="NAD(P)-bd_dom_sf"/>
</dbReference>